<comment type="similarity">
    <text evidence="3 6">Belongs to the MoeA family.</text>
</comment>
<dbReference type="Gene3D" id="2.170.190.11">
    <property type="entry name" value="Molybdopterin biosynthesis moea protein, domain 3"/>
    <property type="match status" value="1"/>
</dbReference>
<dbReference type="GO" id="GO:0006777">
    <property type="term" value="P:Mo-molybdopterin cofactor biosynthetic process"/>
    <property type="evidence" value="ECO:0007669"/>
    <property type="project" value="UniProtKB-UniRule"/>
</dbReference>
<evidence type="ECO:0000256" key="2">
    <source>
        <dbReference type="ARBA" id="ARBA00005046"/>
    </source>
</evidence>
<dbReference type="PANTHER" id="PTHR10192">
    <property type="entry name" value="MOLYBDOPTERIN BIOSYNTHESIS PROTEIN"/>
    <property type="match status" value="1"/>
</dbReference>
<evidence type="ECO:0000256" key="1">
    <source>
        <dbReference type="ARBA" id="ARBA00002901"/>
    </source>
</evidence>
<dbReference type="InterPro" id="IPR001453">
    <property type="entry name" value="MoaB/Mog_dom"/>
</dbReference>
<dbReference type="Gene3D" id="3.90.105.10">
    <property type="entry name" value="Molybdopterin biosynthesis moea protein, domain 2"/>
    <property type="match status" value="1"/>
</dbReference>
<keyword evidence="6" id="KW-0500">Molybdenum</keyword>
<evidence type="ECO:0000313" key="8">
    <source>
        <dbReference type="EMBL" id="CEF56059.1"/>
    </source>
</evidence>
<keyword evidence="6" id="KW-0808">Transferase</keyword>
<evidence type="ECO:0000256" key="3">
    <source>
        <dbReference type="ARBA" id="ARBA00010763"/>
    </source>
</evidence>
<dbReference type="Gene3D" id="2.40.340.10">
    <property type="entry name" value="MoeA, C-terminal, domain IV"/>
    <property type="match status" value="1"/>
</dbReference>
<dbReference type="CDD" id="cd00887">
    <property type="entry name" value="MoeA"/>
    <property type="match status" value="1"/>
</dbReference>
<dbReference type="SUPFAM" id="SSF63882">
    <property type="entry name" value="MoeA N-terminal region -like"/>
    <property type="match status" value="1"/>
</dbReference>
<feature type="domain" description="MoaB/Mog" evidence="7">
    <location>
        <begin position="221"/>
        <end position="355"/>
    </location>
</feature>
<dbReference type="PATRIC" id="fig|431306.5.peg.1800"/>
<dbReference type="InterPro" id="IPR005111">
    <property type="entry name" value="MoeA_C_domain_IV"/>
</dbReference>
<dbReference type="Pfam" id="PF00994">
    <property type="entry name" value="MoCF_biosynth"/>
    <property type="match status" value="1"/>
</dbReference>
<comment type="catalytic activity">
    <reaction evidence="5">
        <text>adenylyl-molybdopterin + molybdate = Mo-molybdopterin + AMP + H(+)</text>
        <dbReference type="Rhea" id="RHEA:35047"/>
        <dbReference type="ChEBI" id="CHEBI:15378"/>
        <dbReference type="ChEBI" id="CHEBI:36264"/>
        <dbReference type="ChEBI" id="CHEBI:62727"/>
        <dbReference type="ChEBI" id="CHEBI:71302"/>
        <dbReference type="ChEBI" id="CHEBI:456215"/>
        <dbReference type="EC" id="2.10.1.1"/>
    </reaction>
</comment>
<dbReference type="InterPro" id="IPR036135">
    <property type="entry name" value="MoeA_linker/N_sf"/>
</dbReference>
<reference evidence="9" key="1">
    <citation type="submission" date="2014-09" db="EMBL/GenBank/DDBJ databases">
        <authorList>
            <person name="Illeghems K.G."/>
        </authorList>
    </citation>
    <scope>NUCLEOTIDE SEQUENCE [LARGE SCALE GENOMIC DNA]</scope>
    <source>
        <strain evidence="9">LMG 23848T</strain>
    </source>
</reference>
<evidence type="ECO:0000313" key="9">
    <source>
        <dbReference type="Proteomes" id="UP000068250"/>
    </source>
</evidence>
<sequence length="441" mass="47050">MALCVLASIPSPFLHSPIMDCRVHFPQPSPAGPEQRQAPAMVDYDQAQALLAQLAKSQPAPQTEFIPLSQARGRILAQNLKASTPRPEADISAMDGYALCCADIPDTGQSHVTLPLRDYITAGECPPPHQNGTAATILTGARIPLGADCVIARERVEMCDGTLRLALSDIAAGKNIRREGEEFPTGSTLLTAGQKLDWRHVALLASQNMKQLAVYKQVRIGLIANGAEFADNAQDCRAEINTPLLTAMLESLGLHVVTRVVGSDNRQDLQNAVLEMEAQSDVLITTGGISVGQTDHVLPVMEQLGASCLFRRVKIKPGKPLTVMTLGHKPVFCLPGNPGATAICTLFFVIPFLRSLINVKSESDIPYTSDGRSSFSFSSPAETTCFVPVTYAQSGKEGVFTAVPSRGASDILCFSHATGLLLIPAGQTLNVGDWCSAIPLN</sequence>
<keyword evidence="6" id="KW-0460">Magnesium</keyword>
<keyword evidence="6" id="KW-0479">Metal-binding</keyword>
<protein>
    <recommendedName>
        <fullName evidence="6">Molybdopterin molybdenumtransferase</fullName>
        <ecNumber evidence="6">2.10.1.1</ecNumber>
    </recommendedName>
</protein>
<dbReference type="SUPFAM" id="SSF63867">
    <property type="entry name" value="MoeA C-terminal domain-like"/>
    <property type="match status" value="1"/>
</dbReference>
<organism evidence="8 9">
    <name type="scientific">Acetobacter ghanensis</name>
    <dbReference type="NCBI Taxonomy" id="431306"/>
    <lineage>
        <taxon>Bacteria</taxon>
        <taxon>Pseudomonadati</taxon>
        <taxon>Pseudomonadota</taxon>
        <taxon>Alphaproteobacteria</taxon>
        <taxon>Acetobacterales</taxon>
        <taxon>Acetobacteraceae</taxon>
        <taxon>Acetobacter</taxon>
    </lineage>
</organism>
<evidence type="ECO:0000256" key="5">
    <source>
        <dbReference type="ARBA" id="ARBA00047317"/>
    </source>
</evidence>
<dbReference type="AlphaFoldDB" id="A0A0U5BJQ3"/>
<comment type="function">
    <text evidence="1 6">Catalyzes the insertion of molybdate into adenylated molybdopterin with the concomitant release of AMP.</text>
</comment>
<dbReference type="Proteomes" id="UP000068250">
    <property type="component" value="Chromosome I"/>
</dbReference>
<dbReference type="SUPFAM" id="SSF53218">
    <property type="entry name" value="Molybdenum cofactor biosynthesis proteins"/>
    <property type="match status" value="1"/>
</dbReference>
<dbReference type="EMBL" id="LN609302">
    <property type="protein sequence ID" value="CEF56059.1"/>
    <property type="molecule type" value="Genomic_DNA"/>
</dbReference>
<evidence type="ECO:0000259" key="7">
    <source>
        <dbReference type="SMART" id="SM00852"/>
    </source>
</evidence>
<dbReference type="EC" id="2.10.1.1" evidence="6"/>
<evidence type="ECO:0000256" key="6">
    <source>
        <dbReference type="RuleBase" id="RU365090"/>
    </source>
</evidence>
<dbReference type="GO" id="GO:0061599">
    <property type="term" value="F:molybdopterin molybdotransferase activity"/>
    <property type="evidence" value="ECO:0007669"/>
    <property type="project" value="UniProtKB-UniRule"/>
</dbReference>
<dbReference type="GO" id="GO:0005829">
    <property type="term" value="C:cytosol"/>
    <property type="evidence" value="ECO:0007669"/>
    <property type="project" value="TreeGrafter"/>
</dbReference>
<gene>
    <name evidence="8" type="primary">moeA</name>
    <name evidence="8" type="ORF">AGA_1761</name>
</gene>
<dbReference type="STRING" id="431306.AGA_1761"/>
<comment type="pathway">
    <text evidence="2 6">Cofactor biosynthesis; molybdopterin biosynthesis.</text>
</comment>
<proteinExistence type="inferred from homology"/>
<dbReference type="InterPro" id="IPR036425">
    <property type="entry name" value="MoaB/Mog-like_dom_sf"/>
</dbReference>
<dbReference type="Gene3D" id="3.40.980.10">
    <property type="entry name" value="MoaB/Mog-like domain"/>
    <property type="match status" value="1"/>
</dbReference>
<dbReference type="Pfam" id="PF03453">
    <property type="entry name" value="MoeA_N"/>
    <property type="match status" value="1"/>
</dbReference>
<accession>A0A0U5BJQ3</accession>
<dbReference type="GO" id="GO:0046872">
    <property type="term" value="F:metal ion binding"/>
    <property type="evidence" value="ECO:0007669"/>
    <property type="project" value="UniProtKB-UniRule"/>
</dbReference>
<dbReference type="SMART" id="SM00852">
    <property type="entry name" value="MoCF_biosynth"/>
    <property type="match status" value="1"/>
</dbReference>
<dbReference type="RefSeq" id="WP_306416234.1">
    <property type="nucleotide sequence ID" value="NZ_LN609302.1"/>
</dbReference>
<name>A0A0U5BJQ3_9PROT</name>
<dbReference type="InterPro" id="IPR005110">
    <property type="entry name" value="MoeA_linker/N"/>
</dbReference>
<comment type="cofactor">
    <cofactor evidence="6">
        <name>Mg(2+)</name>
        <dbReference type="ChEBI" id="CHEBI:18420"/>
    </cofactor>
</comment>
<dbReference type="InterPro" id="IPR038987">
    <property type="entry name" value="MoeA-like"/>
</dbReference>
<dbReference type="Pfam" id="PF03454">
    <property type="entry name" value="MoeA_C"/>
    <property type="match status" value="1"/>
</dbReference>
<keyword evidence="4 6" id="KW-0501">Molybdenum cofactor biosynthesis</keyword>
<dbReference type="UniPathway" id="UPA00344"/>
<evidence type="ECO:0000256" key="4">
    <source>
        <dbReference type="ARBA" id="ARBA00023150"/>
    </source>
</evidence>
<dbReference type="InterPro" id="IPR036688">
    <property type="entry name" value="MoeA_C_domain_IV_sf"/>
</dbReference>
<dbReference type="PANTHER" id="PTHR10192:SF5">
    <property type="entry name" value="GEPHYRIN"/>
    <property type="match status" value="1"/>
</dbReference>